<organism evidence="4 5">
    <name type="scientific">Phascolomyces articulosus</name>
    <dbReference type="NCBI Taxonomy" id="60185"/>
    <lineage>
        <taxon>Eukaryota</taxon>
        <taxon>Fungi</taxon>
        <taxon>Fungi incertae sedis</taxon>
        <taxon>Mucoromycota</taxon>
        <taxon>Mucoromycotina</taxon>
        <taxon>Mucoromycetes</taxon>
        <taxon>Mucorales</taxon>
        <taxon>Lichtheimiaceae</taxon>
        <taxon>Phascolomyces</taxon>
    </lineage>
</organism>
<comment type="caution">
    <text evidence="4">The sequence shown here is derived from an EMBL/GenBank/DDBJ whole genome shotgun (WGS) entry which is preliminary data.</text>
</comment>
<dbReference type="GO" id="GO:0055088">
    <property type="term" value="P:lipid homeostasis"/>
    <property type="evidence" value="ECO:0007669"/>
    <property type="project" value="InterPro"/>
</dbReference>
<keyword evidence="2" id="KW-0812">Transmembrane</keyword>
<dbReference type="InterPro" id="IPR018767">
    <property type="entry name" value="Brl1/Brr6_dom"/>
</dbReference>
<keyword evidence="2" id="KW-0472">Membrane</keyword>
<reference evidence="4" key="2">
    <citation type="submission" date="2023-02" db="EMBL/GenBank/DDBJ databases">
        <authorList>
            <consortium name="DOE Joint Genome Institute"/>
            <person name="Mondo S.J."/>
            <person name="Chang Y."/>
            <person name="Wang Y."/>
            <person name="Ahrendt S."/>
            <person name="Andreopoulos W."/>
            <person name="Barry K."/>
            <person name="Beard J."/>
            <person name="Benny G.L."/>
            <person name="Blankenship S."/>
            <person name="Bonito G."/>
            <person name="Cuomo C."/>
            <person name="Desiro A."/>
            <person name="Gervers K.A."/>
            <person name="Hundley H."/>
            <person name="Kuo A."/>
            <person name="LaButti K."/>
            <person name="Lang B.F."/>
            <person name="Lipzen A."/>
            <person name="O'Donnell K."/>
            <person name="Pangilinan J."/>
            <person name="Reynolds N."/>
            <person name="Sandor L."/>
            <person name="Smith M.W."/>
            <person name="Tsang A."/>
            <person name="Grigoriev I.V."/>
            <person name="Stajich J.E."/>
            <person name="Spatafora J.W."/>
        </authorList>
    </citation>
    <scope>NUCLEOTIDE SEQUENCE</scope>
    <source>
        <strain evidence="4">RSA 2281</strain>
    </source>
</reference>
<proteinExistence type="predicted"/>
<dbReference type="Proteomes" id="UP001209540">
    <property type="component" value="Unassembled WGS sequence"/>
</dbReference>
<feature type="transmembrane region" description="Helical" evidence="2">
    <location>
        <begin position="246"/>
        <end position="264"/>
    </location>
</feature>
<dbReference type="PANTHER" id="PTHR28136">
    <property type="entry name" value="NUCLEUS EXPORT PROTEIN BRR6"/>
    <property type="match status" value="1"/>
</dbReference>
<dbReference type="GO" id="GO:0031965">
    <property type="term" value="C:nuclear membrane"/>
    <property type="evidence" value="ECO:0007669"/>
    <property type="project" value="InterPro"/>
</dbReference>
<gene>
    <name evidence="4" type="ORF">BDA99DRAFT_514916</name>
</gene>
<evidence type="ECO:0000259" key="3">
    <source>
        <dbReference type="SMART" id="SM01042"/>
    </source>
</evidence>
<feature type="domain" description="Brl1/Brr6" evidence="3">
    <location>
        <begin position="135"/>
        <end position="268"/>
    </location>
</feature>
<keyword evidence="2" id="KW-1133">Transmembrane helix</keyword>
<evidence type="ECO:0000256" key="2">
    <source>
        <dbReference type="SAM" id="Phobius"/>
    </source>
</evidence>
<keyword evidence="5" id="KW-1185">Reference proteome</keyword>
<dbReference type="AlphaFoldDB" id="A0AAD5K693"/>
<dbReference type="EMBL" id="JAIXMP010000019">
    <property type="protein sequence ID" value="KAI9257977.1"/>
    <property type="molecule type" value="Genomic_DNA"/>
</dbReference>
<dbReference type="PANTHER" id="PTHR28136:SF1">
    <property type="entry name" value="NUCLEUS EXPORT PROTEIN BRL1"/>
    <property type="match status" value="1"/>
</dbReference>
<protein>
    <submittedName>
        <fullName evidence="4">Di-sulfide bridge nucleocytoplasmic transport domain-containing protein</fullName>
    </submittedName>
</protein>
<evidence type="ECO:0000313" key="5">
    <source>
        <dbReference type="Proteomes" id="UP001209540"/>
    </source>
</evidence>
<dbReference type="Pfam" id="PF10104">
    <property type="entry name" value="Brr6_like_C_C"/>
    <property type="match status" value="1"/>
</dbReference>
<name>A0AAD5K693_9FUNG</name>
<sequence length="273" mass="31400">MVVQEEKVLGQKRPFSNNSNSDLPEKYPFTFVPPLLPGEKLFDQDQLNTSFDESRKKLSAASLTHRFRKRATEGRSVQNTNAIAAAPIRLGQTTLNNNNNNNQTASSSLLQSNHNEDQEYSQVIYARHQALSMTMINWLQFIFNSVLTFLILYIIFTVLWTLRHDFRIKTEEFTAGILDEIALCNRNYGINNCHPSTRVPALEEKCNYWESCKNRDPLLITRSKVSAEMAAEILNSFVEPISYKTLFFFTILVIGSLVVSNTAFRMYRKRLLQ</sequence>
<dbReference type="SMART" id="SM01042">
    <property type="entry name" value="Brr6_like_C_C"/>
    <property type="match status" value="1"/>
</dbReference>
<reference evidence="4" key="1">
    <citation type="journal article" date="2022" name="IScience">
        <title>Evolution of zygomycete secretomes and the origins of terrestrial fungal ecologies.</title>
        <authorList>
            <person name="Chang Y."/>
            <person name="Wang Y."/>
            <person name="Mondo S."/>
            <person name="Ahrendt S."/>
            <person name="Andreopoulos W."/>
            <person name="Barry K."/>
            <person name="Beard J."/>
            <person name="Benny G.L."/>
            <person name="Blankenship S."/>
            <person name="Bonito G."/>
            <person name="Cuomo C."/>
            <person name="Desiro A."/>
            <person name="Gervers K.A."/>
            <person name="Hundley H."/>
            <person name="Kuo A."/>
            <person name="LaButti K."/>
            <person name="Lang B.F."/>
            <person name="Lipzen A."/>
            <person name="O'Donnell K."/>
            <person name="Pangilinan J."/>
            <person name="Reynolds N."/>
            <person name="Sandor L."/>
            <person name="Smith M.E."/>
            <person name="Tsang A."/>
            <person name="Grigoriev I.V."/>
            <person name="Stajich J.E."/>
            <person name="Spatafora J.W."/>
        </authorList>
    </citation>
    <scope>NUCLEOTIDE SEQUENCE</scope>
    <source>
        <strain evidence="4">RSA 2281</strain>
    </source>
</reference>
<evidence type="ECO:0000313" key="4">
    <source>
        <dbReference type="EMBL" id="KAI9257977.1"/>
    </source>
</evidence>
<dbReference type="InterPro" id="IPR040202">
    <property type="entry name" value="Brl1/Brr6"/>
</dbReference>
<evidence type="ECO:0000256" key="1">
    <source>
        <dbReference type="SAM" id="MobiDB-lite"/>
    </source>
</evidence>
<accession>A0AAD5K693</accession>
<feature type="transmembrane region" description="Helical" evidence="2">
    <location>
        <begin position="141"/>
        <end position="162"/>
    </location>
</feature>
<feature type="region of interest" description="Disordered" evidence="1">
    <location>
        <begin position="1"/>
        <end position="22"/>
    </location>
</feature>
<dbReference type="GO" id="GO:0006998">
    <property type="term" value="P:nuclear envelope organization"/>
    <property type="evidence" value="ECO:0007669"/>
    <property type="project" value="InterPro"/>
</dbReference>